<gene>
    <name evidence="1" type="ORF">TorRG33x02_347780</name>
</gene>
<proteinExistence type="predicted"/>
<evidence type="ECO:0000313" key="1">
    <source>
        <dbReference type="EMBL" id="PON37246.1"/>
    </source>
</evidence>
<dbReference type="Proteomes" id="UP000237000">
    <property type="component" value="Unassembled WGS sequence"/>
</dbReference>
<organism evidence="1 2">
    <name type="scientific">Trema orientale</name>
    <name type="common">Charcoal tree</name>
    <name type="synonym">Celtis orientalis</name>
    <dbReference type="NCBI Taxonomy" id="63057"/>
    <lineage>
        <taxon>Eukaryota</taxon>
        <taxon>Viridiplantae</taxon>
        <taxon>Streptophyta</taxon>
        <taxon>Embryophyta</taxon>
        <taxon>Tracheophyta</taxon>
        <taxon>Spermatophyta</taxon>
        <taxon>Magnoliopsida</taxon>
        <taxon>eudicotyledons</taxon>
        <taxon>Gunneridae</taxon>
        <taxon>Pentapetalae</taxon>
        <taxon>rosids</taxon>
        <taxon>fabids</taxon>
        <taxon>Rosales</taxon>
        <taxon>Cannabaceae</taxon>
        <taxon>Trema</taxon>
    </lineage>
</organism>
<dbReference type="AlphaFoldDB" id="A0A2P5AL11"/>
<evidence type="ECO:0000313" key="2">
    <source>
        <dbReference type="Proteomes" id="UP000237000"/>
    </source>
</evidence>
<keyword evidence="2" id="KW-1185">Reference proteome</keyword>
<protein>
    <submittedName>
        <fullName evidence="1">Uncharacterized protein</fullName>
    </submittedName>
</protein>
<accession>A0A2P5AL11</accession>
<sequence>MVSQDLDIISNLDETISRAMYFRGFWDIFLEVWVANSKLSFEAFCTLSCQVVDTTIQGFGNWLLVNLVFQCGRPVFGRHLGLLRHLEYHFFQGRVQLVQGFILGFES</sequence>
<dbReference type="InParanoid" id="A0A2P5AL11"/>
<dbReference type="EMBL" id="JXTC01000797">
    <property type="protein sequence ID" value="PON37246.1"/>
    <property type="molecule type" value="Genomic_DNA"/>
</dbReference>
<comment type="caution">
    <text evidence="1">The sequence shown here is derived from an EMBL/GenBank/DDBJ whole genome shotgun (WGS) entry which is preliminary data.</text>
</comment>
<name>A0A2P5AL11_TREOI</name>
<feature type="non-terminal residue" evidence="1">
    <location>
        <position position="107"/>
    </location>
</feature>
<reference evidence="2" key="1">
    <citation type="submission" date="2016-06" db="EMBL/GenBank/DDBJ databases">
        <title>Parallel loss of symbiosis genes in relatives of nitrogen-fixing non-legume Parasponia.</title>
        <authorList>
            <person name="Van Velzen R."/>
            <person name="Holmer R."/>
            <person name="Bu F."/>
            <person name="Rutten L."/>
            <person name="Van Zeijl A."/>
            <person name="Liu W."/>
            <person name="Santuari L."/>
            <person name="Cao Q."/>
            <person name="Sharma T."/>
            <person name="Shen D."/>
            <person name="Roswanjaya Y."/>
            <person name="Wardhani T."/>
            <person name="Kalhor M.S."/>
            <person name="Jansen J."/>
            <person name="Van den Hoogen J."/>
            <person name="Gungor B."/>
            <person name="Hartog M."/>
            <person name="Hontelez J."/>
            <person name="Verver J."/>
            <person name="Yang W.-C."/>
            <person name="Schijlen E."/>
            <person name="Repin R."/>
            <person name="Schilthuizen M."/>
            <person name="Schranz E."/>
            <person name="Heidstra R."/>
            <person name="Miyata K."/>
            <person name="Fedorova E."/>
            <person name="Kohlen W."/>
            <person name="Bisseling T."/>
            <person name="Smit S."/>
            <person name="Geurts R."/>
        </authorList>
    </citation>
    <scope>NUCLEOTIDE SEQUENCE [LARGE SCALE GENOMIC DNA]</scope>
    <source>
        <strain evidence="2">cv. RG33-2</strain>
    </source>
</reference>